<keyword evidence="10" id="KW-0472">Membrane</keyword>
<evidence type="ECO:0000313" key="14">
    <source>
        <dbReference type="Proteomes" id="UP000308768"/>
    </source>
</evidence>
<dbReference type="FunFam" id="1.20.5.210:FF:000001">
    <property type="entry name" value="Cytochrome b-c1 complex subunit 8"/>
    <property type="match status" value="1"/>
</dbReference>
<evidence type="ECO:0000256" key="2">
    <source>
        <dbReference type="ARBA" id="ARBA00007668"/>
    </source>
</evidence>
<dbReference type="GO" id="GO:0045275">
    <property type="term" value="C:respiratory chain complex III"/>
    <property type="evidence" value="ECO:0007669"/>
    <property type="project" value="UniProtKB-UniRule"/>
</dbReference>
<feature type="compositionally biased region" description="Basic and acidic residues" evidence="12">
    <location>
        <begin position="1"/>
        <end position="15"/>
    </location>
</feature>
<evidence type="ECO:0000256" key="6">
    <source>
        <dbReference type="ARBA" id="ARBA00022792"/>
    </source>
</evidence>
<gene>
    <name evidence="13" type="ORF">B0A49_12995</name>
</gene>
<dbReference type="GO" id="GO:0005743">
    <property type="term" value="C:mitochondrial inner membrane"/>
    <property type="evidence" value="ECO:0007669"/>
    <property type="project" value="UniProtKB-SubCell"/>
</dbReference>
<reference evidence="13 14" key="1">
    <citation type="submission" date="2017-03" db="EMBL/GenBank/DDBJ databases">
        <title>Genomes of endolithic fungi from Antarctica.</title>
        <authorList>
            <person name="Coleine C."/>
            <person name="Masonjones S."/>
            <person name="Stajich J.E."/>
        </authorList>
    </citation>
    <scope>NUCLEOTIDE SEQUENCE [LARGE SCALE GENOMIC DNA]</scope>
    <source>
        <strain evidence="13 14">CCFEE 5187</strain>
    </source>
</reference>
<dbReference type="EMBL" id="NAJN01003349">
    <property type="protein sequence ID" value="TKA40656.1"/>
    <property type="molecule type" value="Genomic_DNA"/>
</dbReference>
<evidence type="ECO:0000256" key="4">
    <source>
        <dbReference type="ARBA" id="ARBA00022660"/>
    </source>
</evidence>
<comment type="function">
    <text evidence="11">Component of the ubiquinol-cytochrome c oxidoreductase, a multisubunit transmembrane complex that is part of the mitochondrial electron transport chain which drives oxidative phosphorylation. The complex plays an important role in the uptake of multiple carbon sources present in different host niches.</text>
</comment>
<comment type="subunit">
    <text evidence="11">Component of the ubiquinol-cytochrome c oxidoreductase (cytochrome b-c1 complex, complex III, CIII), a multisubunit enzyme composed of 3 respiratory subunits cytochrome b, cytochrome c1 and Rieske protein, 2 core protein subunits, and additional low-molecular weight protein subunits. The complex exists as an obligatory dimer and forms supercomplexes (SCs) in the inner mitochondrial membrane with cytochrome c oxidase (complex IV, CIV).</text>
</comment>
<dbReference type="InterPro" id="IPR004205">
    <property type="entry name" value="Cyt_bc1_su8"/>
</dbReference>
<dbReference type="Gene3D" id="1.20.5.210">
    <property type="entry name" value="Cytochrome b-c1 complex subunit 8"/>
    <property type="match status" value="1"/>
</dbReference>
<comment type="caution">
    <text evidence="13">The sequence shown here is derived from an EMBL/GenBank/DDBJ whole genome shotgun (WGS) entry which is preliminary data.</text>
</comment>
<evidence type="ECO:0000256" key="7">
    <source>
        <dbReference type="ARBA" id="ARBA00022982"/>
    </source>
</evidence>
<evidence type="ECO:0000256" key="5">
    <source>
        <dbReference type="ARBA" id="ARBA00022692"/>
    </source>
</evidence>
<evidence type="ECO:0000256" key="11">
    <source>
        <dbReference type="RuleBase" id="RU368118"/>
    </source>
</evidence>
<evidence type="ECO:0000256" key="8">
    <source>
        <dbReference type="ARBA" id="ARBA00022989"/>
    </source>
</evidence>
<dbReference type="OrthoDB" id="6683853at2759"/>
<keyword evidence="6 11" id="KW-0999">Mitochondrion inner membrane</keyword>
<dbReference type="PANTHER" id="PTHR12119:SF2">
    <property type="entry name" value="CYTOCHROME B-C1 COMPLEX SUBUNIT 8"/>
    <property type="match status" value="1"/>
</dbReference>
<comment type="subcellular location">
    <subcellularLocation>
        <location evidence="1 11">Mitochondrion inner membrane</location>
        <topology evidence="1 11">Single-pass membrane protein</topology>
    </subcellularLocation>
</comment>
<keyword evidence="4 11" id="KW-0679">Respiratory chain</keyword>
<sequence>PSFRSSDLRSDDDLPLHLSPPESIPLSDTRPYDRRNIFNSDSTAHTIPTRWVAAVIRCLDSTWGGGEVLVRSTTFGIPQSPATSYRTYRLNGSTPPRSSPLPFTTTSLTIHLPGSPPQKGVTTYALAQNRQKPLAGVFDAAIFNTWRRFKGQVLYIAPPMIIAYSIMQWAIEKNEHYNSKQGRSEASE</sequence>
<dbReference type="Proteomes" id="UP000308768">
    <property type="component" value="Unassembled WGS sequence"/>
</dbReference>
<evidence type="ECO:0000256" key="3">
    <source>
        <dbReference type="ARBA" id="ARBA00022448"/>
    </source>
</evidence>
<dbReference type="PANTHER" id="PTHR12119">
    <property type="entry name" value="UBIQUINOL-CYTOCHROME C REDUCTASE COMPLEX UBIQUINONE-BINDING PROTEIN QP-C"/>
    <property type="match status" value="1"/>
</dbReference>
<name>A0A4U0UZ99_9PEZI</name>
<dbReference type="GO" id="GO:0006122">
    <property type="term" value="P:mitochondrial electron transport, ubiquinol to cytochrome c"/>
    <property type="evidence" value="ECO:0007669"/>
    <property type="project" value="UniProtKB-UniRule"/>
</dbReference>
<organism evidence="13 14">
    <name type="scientific">Cryomyces minteri</name>
    <dbReference type="NCBI Taxonomy" id="331657"/>
    <lineage>
        <taxon>Eukaryota</taxon>
        <taxon>Fungi</taxon>
        <taxon>Dikarya</taxon>
        <taxon>Ascomycota</taxon>
        <taxon>Pezizomycotina</taxon>
        <taxon>Dothideomycetes</taxon>
        <taxon>Dothideomycetes incertae sedis</taxon>
        <taxon>Cryomyces</taxon>
    </lineage>
</organism>
<dbReference type="AlphaFoldDB" id="A0A4U0UZ99"/>
<keyword evidence="9 11" id="KW-0496">Mitochondrion</keyword>
<evidence type="ECO:0000256" key="1">
    <source>
        <dbReference type="ARBA" id="ARBA00004434"/>
    </source>
</evidence>
<dbReference type="InterPro" id="IPR036642">
    <property type="entry name" value="Cyt_bc1_su8_sf"/>
</dbReference>
<comment type="similarity">
    <text evidence="2 11">Belongs to the UQCRQ/QCR8 family.</text>
</comment>
<feature type="region of interest" description="Disordered" evidence="12">
    <location>
        <begin position="1"/>
        <end position="32"/>
    </location>
</feature>
<keyword evidence="8" id="KW-1133">Transmembrane helix</keyword>
<dbReference type="SUPFAM" id="SSF81508">
    <property type="entry name" value="Ubiquinone-binding protein QP-C of cytochrome bc1 complex (Ubiquinol-cytochrome c reductase)"/>
    <property type="match status" value="1"/>
</dbReference>
<evidence type="ECO:0000256" key="9">
    <source>
        <dbReference type="ARBA" id="ARBA00023128"/>
    </source>
</evidence>
<proteinExistence type="inferred from homology"/>
<evidence type="ECO:0000256" key="10">
    <source>
        <dbReference type="ARBA" id="ARBA00023136"/>
    </source>
</evidence>
<dbReference type="Pfam" id="PF02939">
    <property type="entry name" value="UcrQ"/>
    <property type="match status" value="1"/>
</dbReference>
<keyword evidence="5" id="KW-0812">Transmembrane</keyword>
<feature type="non-terminal residue" evidence="13">
    <location>
        <position position="1"/>
    </location>
</feature>
<keyword evidence="14" id="KW-1185">Reference proteome</keyword>
<keyword evidence="7 11" id="KW-0249">Electron transport</keyword>
<evidence type="ECO:0000313" key="13">
    <source>
        <dbReference type="EMBL" id="TKA40656.1"/>
    </source>
</evidence>
<accession>A0A4U0UZ99</accession>
<dbReference type="STRING" id="331657.A0A4U0UZ99"/>
<evidence type="ECO:0000256" key="12">
    <source>
        <dbReference type="SAM" id="MobiDB-lite"/>
    </source>
</evidence>
<protein>
    <recommendedName>
        <fullName evidence="11">Cytochrome b-c1 complex subunit 8</fullName>
    </recommendedName>
    <alternativeName>
        <fullName evidence="11">Complex III subunit 8</fullName>
    </alternativeName>
</protein>
<keyword evidence="3 11" id="KW-0813">Transport</keyword>